<dbReference type="PANTHER" id="PTHR11361:SF99">
    <property type="entry name" value="DNA MISMATCH REPAIR PROTEIN"/>
    <property type="match status" value="1"/>
</dbReference>
<dbReference type="EMBL" id="CP136051">
    <property type="protein sequence ID" value="WOK06534.1"/>
    <property type="molecule type" value="Genomic_DNA"/>
</dbReference>
<keyword evidence="7" id="KW-1185">Reference proteome</keyword>
<accession>A0ABZ0IQ09</accession>
<sequence length="596" mass="66890">MDEKEAFFKARITTFERQTSEVAGKLREWSTYRIGIFVVSIIALVYFANERMAWPVFFVLVGFFLIFGSLVNVYNKTKKNLSFLKSMLAVNQDEVRRQQLDIKHLSDGKEFLSENHPYVADLDIFGRHSIFQLVNRGSTPPGTATLASWLSFPAKANVVSPRQQAVRELESQIEWRQSFEAFGRMNLPDKSKPVVPLEQLLSKPAPISQGFKIWAAASMAVSLVIYGLAILSVVVWQWVFLAAILNSFFLVALMKSMNEEYQKMQGLSKQLSVYVDLFNCIETGKFENSLLHDHQSILLNPGPSASVAFKKLHEVVNRFDSRINMLYQILNSFLLLDFWLITLAQKWFDENIDHVGGWMEALGEMEAISSLAGFAFANPAYVYPETSGWDFDLKASQLGHPLIPAKKRVVNDFVLDGKGLILITGSNMSGKSTFLRTVGVNSVLALAGAPVCANSMTISYMELFTSMRTHDDLSESVSSFYAELKRLRQLLDLLETGAPVLYMLDEVLKGTNSEDRHIGTKALVRQLLREKAAGFISTHDLSLSELGNTDPLVTNFSFNSLVKGDELLFDYKLTEGPCKSFNASQLMKNIGIEIIP</sequence>
<dbReference type="SMART" id="SM00534">
    <property type="entry name" value="MUTSac"/>
    <property type="match status" value="1"/>
</dbReference>
<keyword evidence="4" id="KW-0472">Membrane</keyword>
<keyword evidence="3" id="KW-0238">DNA-binding</keyword>
<dbReference type="InterPro" id="IPR045076">
    <property type="entry name" value="MutS"/>
</dbReference>
<dbReference type="PANTHER" id="PTHR11361">
    <property type="entry name" value="DNA MISMATCH REPAIR PROTEIN MUTS FAMILY MEMBER"/>
    <property type="match status" value="1"/>
</dbReference>
<evidence type="ECO:0000256" key="4">
    <source>
        <dbReference type="SAM" id="Phobius"/>
    </source>
</evidence>
<dbReference type="RefSeq" id="WP_317489250.1">
    <property type="nucleotide sequence ID" value="NZ_CP136051.1"/>
</dbReference>
<feature type="transmembrane region" description="Helical" evidence="4">
    <location>
        <begin position="54"/>
        <end position="75"/>
    </location>
</feature>
<dbReference type="InterPro" id="IPR036187">
    <property type="entry name" value="DNA_mismatch_repair_MutS_sf"/>
</dbReference>
<keyword evidence="2" id="KW-0067">ATP-binding</keyword>
<evidence type="ECO:0000313" key="7">
    <source>
        <dbReference type="Proteomes" id="UP001302349"/>
    </source>
</evidence>
<dbReference type="Gene3D" id="3.40.50.300">
    <property type="entry name" value="P-loop containing nucleotide triphosphate hydrolases"/>
    <property type="match status" value="1"/>
</dbReference>
<evidence type="ECO:0000313" key="6">
    <source>
        <dbReference type="EMBL" id="WOK06534.1"/>
    </source>
</evidence>
<organism evidence="6 7">
    <name type="scientific">Imperialibacter roseus</name>
    <dbReference type="NCBI Taxonomy" id="1324217"/>
    <lineage>
        <taxon>Bacteria</taxon>
        <taxon>Pseudomonadati</taxon>
        <taxon>Bacteroidota</taxon>
        <taxon>Cytophagia</taxon>
        <taxon>Cytophagales</taxon>
        <taxon>Flammeovirgaceae</taxon>
        <taxon>Imperialibacter</taxon>
    </lineage>
</organism>
<keyword evidence="1" id="KW-0547">Nucleotide-binding</keyword>
<reference evidence="6 7" key="1">
    <citation type="journal article" date="2023" name="Microbiol. Resour. Announc.">
        <title>Complete Genome Sequence of Imperialibacter roseus strain P4T.</title>
        <authorList>
            <person name="Tizabi D.R."/>
            <person name="Bachvaroff T."/>
            <person name="Hill R.T."/>
        </authorList>
    </citation>
    <scope>NUCLEOTIDE SEQUENCE [LARGE SCALE GENOMIC DNA]</scope>
    <source>
        <strain evidence="6 7">P4T</strain>
    </source>
</reference>
<evidence type="ECO:0000256" key="2">
    <source>
        <dbReference type="ARBA" id="ARBA00022840"/>
    </source>
</evidence>
<dbReference type="Pfam" id="PF00488">
    <property type="entry name" value="MutS_V"/>
    <property type="match status" value="1"/>
</dbReference>
<dbReference type="Gene3D" id="1.10.1420.10">
    <property type="match status" value="1"/>
</dbReference>
<dbReference type="SUPFAM" id="SSF48334">
    <property type="entry name" value="DNA repair protein MutS, domain III"/>
    <property type="match status" value="1"/>
</dbReference>
<name>A0ABZ0IQ09_9BACT</name>
<gene>
    <name evidence="6" type="ORF">RT717_26015</name>
</gene>
<evidence type="ECO:0000256" key="3">
    <source>
        <dbReference type="ARBA" id="ARBA00023125"/>
    </source>
</evidence>
<evidence type="ECO:0000259" key="5">
    <source>
        <dbReference type="SMART" id="SM00534"/>
    </source>
</evidence>
<dbReference type="SUPFAM" id="SSF52540">
    <property type="entry name" value="P-loop containing nucleoside triphosphate hydrolases"/>
    <property type="match status" value="1"/>
</dbReference>
<feature type="domain" description="DNA mismatch repair proteins mutS family" evidence="5">
    <location>
        <begin position="418"/>
        <end position="588"/>
    </location>
</feature>
<dbReference type="InterPro" id="IPR027417">
    <property type="entry name" value="P-loop_NTPase"/>
</dbReference>
<proteinExistence type="predicted"/>
<keyword evidence="4" id="KW-1133">Transmembrane helix</keyword>
<protein>
    <submittedName>
        <fullName evidence="6">DNA mismatch repair protein MutS</fullName>
    </submittedName>
</protein>
<evidence type="ECO:0000256" key="1">
    <source>
        <dbReference type="ARBA" id="ARBA00022741"/>
    </source>
</evidence>
<dbReference type="InterPro" id="IPR000432">
    <property type="entry name" value="DNA_mismatch_repair_MutS_C"/>
</dbReference>
<dbReference type="Proteomes" id="UP001302349">
    <property type="component" value="Chromosome"/>
</dbReference>
<feature type="transmembrane region" description="Helical" evidence="4">
    <location>
        <begin position="30"/>
        <end position="48"/>
    </location>
</feature>
<keyword evidence="4" id="KW-0812">Transmembrane</keyword>